<dbReference type="EMBL" id="QMQV01000177">
    <property type="protein sequence ID" value="RLE46566.1"/>
    <property type="molecule type" value="Genomic_DNA"/>
</dbReference>
<sequence length="219" mass="23976">MIEETIKPLIDMILEIVFSPPIFIPLICPGLLSGLIAVLFIIWAERKIAGKVQLRYGPLYVFKPLGGVVQLVADGIRYFFQEMIVPEKTDRTMFILTPVLLLTFAFLPVVGLPAGPNFTAIPSHLSVLVVMALITVPPLLVLTAAWASNNKWSFIGGLREGYLVVSYELSMFVAILAMAVLYGSLDLTVIAESQKGVWGIVLNPIAAFSFFVCMIISTS</sequence>
<evidence type="ECO:0000256" key="4">
    <source>
        <dbReference type="ARBA" id="ARBA00023136"/>
    </source>
</evidence>
<protein>
    <submittedName>
        <fullName evidence="6">NADH-quinone oxidoreductase subunit NuoH</fullName>
    </submittedName>
</protein>
<accession>A0A497EL10</accession>
<keyword evidence="2 5" id="KW-0812">Transmembrane</keyword>
<dbReference type="GO" id="GO:0016020">
    <property type="term" value="C:membrane"/>
    <property type="evidence" value="ECO:0007669"/>
    <property type="project" value="UniProtKB-SubCell"/>
</dbReference>
<organism evidence="6 7">
    <name type="scientific">Thermoproteota archaeon</name>
    <dbReference type="NCBI Taxonomy" id="2056631"/>
    <lineage>
        <taxon>Archaea</taxon>
        <taxon>Thermoproteota</taxon>
    </lineage>
</organism>
<gene>
    <name evidence="6" type="ORF">DRJ31_09900</name>
</gene>
<comment type="caution">
    <text evidence="6">The sequence shown here is derived from an EMBL/GenBank/DDBJ whole genome shotgun (WGS) entry which is preliminary data.</text>
</comment>
<feature type="transmembrane region" description="Helical" evidence="5">
    <location>
        <begin position="197"/>
        <end position="217"/>
    </location>
</feature>
<feature type="transmembrane region" description="Helical" evidence="5">
    <location>
        <begin position="22"/>
        <end position="44"/>
    </location>
</feature>
<dbReference type="InterPro" id="IPR001694">
    <property type="entry name" value="NADH_UbQ_OxRdtase_su1/FPO"/>
</dbReference>
<evidence type="ECO:0000313" key="6">
    <source>
        <dbReference type="EMBL" id="RLE46566.1"/>
    </source>
</evidence>
<dbReference type="GO" id="GO:0009060">
    <property type="term" value="P:aerobic respiration"/>
    <property type="evidence" value="ECO:0007669"/>
    <property type="project" value="TreeGrafter"/>
</dbReference>
<comment type="subcellular location">
    <subcellularLocation>
        <location evidence="1">Membrane</location>
        <topology evidence="1">Multi-pass membrane protein</topology>
    </subcellularLocation>
</comment>
<feature type="transmembrane region" description="Helical" evidence="5">
    <location>
        <begin position="56"/>
        <end position="73"/>
    </location>
</feature>
<dbReference type="GO" id="GO:0003954">
    <property type="term" value="F:NADH dehydrogenase activity"/>
    <property type="evidence" value="ECO:0007669"/>
    <property type="project" value="TreeGrafter"/>
</dbReference>
<evidence type="ECO:0000256" key="5">
    <source>
        <dbReference type="SAM" id="Phobius"/>
    </source>
</evidence>
<name>A0A497EL10_9CREN</name>
<evidence type="ECO:0000256" key="1">
    <source>
        <dbReference type="ARBA" id="ARBA00004141"/>
    </source>
</evidence>
<feature type="transmembrane region" description="Helical" evidence="5">
    <location>
        <begin position="93"/>
        <end position="113"/>
    </location>
</feature>
<feature type="transmembrane region" description="Helical" evidence="5">
    <location>
        <begin position="167"/>
        <end position="185"/>
    </location>
</feature>
<dbReference type="AlphaFoldDB" id="A0A497EL10"/>
<reference evidence="6 7" key="1">
    <citation type="submission" date="2018-06" db="EMBL/GenBank/DDBJ databases">
        <title>Extensive metabolic versatility and redundancy in microbially diverse, dynamic hydrothermal sediments.</title>
        <authorList>
            <person name="Dombrowski N."/>
            <person name="Teske A."/>
            <person name="Baker B.J."/>
        </authorList>
    </citation>
    <scope>NUCLEOTIDE SEQUENCE [LARGE SCALE GENOMIC DNA]</scope>
    <source>
        <strain evidence="6">B66_G16</strain>
    </source>
</reference>
<keyword evidence="4 5" id="KW-0472">Membrane</keyword>
<dbReference type="Pfam" id="PF00146">
    <property type="entry name" value="NADHdh"/>
    <property type="match status" value="1"/>
</dbReference>
<proteinExistence type="predicted"/>
<keyword evidence="3 5" id="KW-1133">Transmembrane helix</keyword>
<dbReference type="Proteomes" id="UP000278475">
    <property type="component" value="Unassembled WGS sequence"/>
</dbReference>
<evidence type="ECO:0000256" key="2">
    <source>
        <dbReference type="ARBA" id="ARBA00022692"/>
    </source>
</evidence>
<dbReference type="PANTHER" id="PTHR11432">
    <property type="entry name" value="NADH DEHYDROGENASE SUBUNIT 1"/>
    <property type="match status" value="1"/>
</dbReference>
<feature type="non-terminal residue" evidence="6">
    <location>
        <position position="219"/>
    </location>
</feature>
<evidence type="ECO:0000256" key="3">
    <source>
        <dbReference type="ARBA" id="ARBA00022989"/>
    </source>
</evidence>
<dbReference type="PANTHER" id="PTHR11432:SF3">
    <property type="entry name" value="NADH-UBIQUINONE OXIDOREDUCTASE CHAIN 1"/>
    <property type="match status" value="1"/>
</dbReference>
<feature type="transmembrane region" description="Helical" evidence="5">
    <location>
        <begin position="125"/>
        <end position="147"/>
    </location>
</feature>
<evidence type="ECO:0000313" key="7">
    <source>
        <dbReference type="Proteomes" id="UP000278475"/>
    </source>
</evidence>